<name>A0ABQ5DM47_9ASTR</name>
<organism evidence="1 2">
    <name type="scientific">Tanacetum coccineum</name>
    <dbReference type="NCBI Taxonomy" id="301880"/>
    <lineage>
        <taxon>Eukaryota</taxon>
        <taxon>Viridiplantae</taxon>
        <taxon>Streptophyta</taxon>
        <taxon>Embryophyta</taxon>
        <taxon>Tracheophyta</taxon>
        <taxon>Spermatophyta</taxon>
        <taxon>Magnoliopsida</taxon>
        <taxon>eudicotyledons</taxon>
        <taxon>Gunneridae</taxon>
        <taxon>Pentapetalae</taxon>
        <taxon>asterids</taxon>
        <taxon>campanulids</taxon>
        <taxon>Asterales</taxon>
        <taxon>Asteraceae</taxon>
        <taxon>Asteroideae</taxon>
        <taxon>Anthemideae</taxon>
        <taxon>Anthemidinae</taxon>
        <taxon>Tanacetum</taxon>
    </lineage>
</organism>
<dbReference type="PANTHER" id="PTHR36074">
    <property type="entry name" value="ISOPENTENYL-DIPHOSPHATE DELTA-ISOMERASE"/>
    <property type="match status" value="1"/>
</dbReference>
<proteinExistence type="predicted"/>
<sequence length="300" mass="33819">MLHFDAINPNFEPWIANFILVDGRRLASCDAGPTSPVFTEDYLTSMRTASETIFRHDTLNYMTKEYSIELKPLFSAFQMKPLALTTIRSFLLYYLPLLQPKVEDDDNDFLPDDERHVDLVVPFKKSLKQILRETSVVTTRRVLERFAVHYFSQRAAWKLLKDVPKSALRKSNRGMPFYTYTFCVGRTTFRGHFLGVAASWLVQVGIECYRCVRDIAKTENEGEDVDIVVYKGERAKVLGKRVCGITVRCGASLVFASIGAGIGATLLRPKTGQSLGCLLGDMVGPIIVSFCFANVPHLEL</sequence>
<evidence type="ECO:0000313" key="2">
    <source>
        <dbReference type="Proteomes" id="UP001151760"/>
    </source>
</evidence>
<reference evidence="1" key="1">
    <citation type="journal article" date="2022" name="Int. J. Mol. Sci.">
        <title>Draft Genome of Tanacetum Coccineum: Genomic Comparison of Closely Related Tanacetum-Family Plants.</title>
        <authorList>
            <person name="Yamashiro T."/>
            <person name="Shiraishi A."/>
            <person name="Nakayama K."/>
            <person name="Satake H."/>
        </authorList>
    </citation>
    <scope>NUCLEOTIDE SEQUENCE</scope>
</reference>
<dbReference type="PANTHER" id="PTHR36074:SF1">
    <property type="entry name" value="ISOPENTENYL-DIPHOSPHATE DELTA-ISOMERASE"/>
    <property type="match status" value="1"/>
</dbReference>
<comment type="caution">
    <text evidence="1">The sequence shown here is derived from an EMBL/GenBank/DDBJ whole genome shotgun (WGS) entry which is preliminary data.</text>
</comment>
<reference evidence="1" key="2">
    <citation type="submission" date="2022-01" db="EMBL/GenBank/DDBJ databases">
        <authorList>
            <person name="Yamashiro T."/>
            <person name="Shiraishi A."/>
            <person name="Satake H."/>
            <person name="Nakayama K."/>
        </authorList>
    </citation>
    <scope>NUCLEOTIDE SEQUENCE</scope>
</reference>
<gene>
    <name evidence="1" type="ORF">Tco_0939238</name>
</gene>
<evidence type="ECO:0000313" key="1">
    <source>
        <dbReference type="EMBL" id="GJT39373.1"/>
    </source>
</evidence>
<protein>
    <submittedName>
        <fullName evidence="1">Uncharacterized protein</fullName>
    </submittedName>
</protein>
<keyword evidence="2" id="KW-1185">Reference proteome</keyword>
<dbReference type="Proteomes" id="UP001151760">
    <property type="component" value="Unassembled WGS sequence"/>
</dbReference>
<dbReference type="EMBL" id="BQNB010015381">
    <property type="protein sequence ID" value="GJT39373.1"/>
    <property type="molecule type" value="Genomic_DNA"/>
</dbReference>
<accession>A0ABQ5DM47</accession>